<dbReference type="GO" id="GO:0005902">
    <property type="term" value="C:microvillus"/>
    <property type="evidence" value="ECO:0007669"/>
    <property type="project" value="UniProtKB-SubCell"/>
</dbReference>
<comment type="subunit">
    <text evidence="13">Part of the IMAC/intermicrovillar adhesion complex/intermicrovillar tip-link complex composed of ANKS4B, MYO7B, USH1C, CDHR2 and CDHR5. Part of a complex composed of USH1C, USH1G and MYO7A. Interacts with F-actin. Interacts with USH2A. Interacts with SLC4A7. Interacts (via PDZ1 domain) with the C-terminus of USHBP1. Interacts (via N-terminus and PDZ 2 domain) with CDH23. Interacts with USH1G. Interacts with MYO7B. Interacts with CDHR2 and CDHR5; may mediate their interaction with MYO7B at the microvilli tip. Interacts (via PDZ 1 domain) with ANKS4B. Interacts (via PDZ 1 domain) with DOCK4.</text>
</comment>
<dbReference type="GO" id="GO:0050885">
    <property type="term" value="P:neuromuscular process controlling balance"/>
    <property type="evidence" value="ECO:0007669"/>
    <property type="project" value="UniProtKB-ARBA"/>
</dbReference>
<sequence length="878" mass="98547">QVNLLIDNEAEKDYLYDVLRMYHQSMNLPVLVGDLKLVINEPSRLPLFDAIRPLIPLKHQVEYDQLTPKRSRKLKEVRLDRLHPEGLGISVRGGVEFGCGLFISQLVKGGQADNVGLQVGDEIVRINGYSISSCTHEEVINLIRTKKIVSIKVKHIGMIPVKSSADEPLKWQYVDQFVSDSGEGKGSVAGLASSGGRDNKEKKVFISLIGTKGMGCSISSGPTQKPGIFISNVKPGSLSAEVGLEVGDQIVEVNGVDFSNVDHKEAVRVLKSSRTLTISVVAGAGKELFMTEEERQREAHLREQERQELMHQKRLALETNKIIKEQQEKERLRKLEISQKAAEEEERYRREIEQITAEEEKFKRQWEEDWGPKEPPKSLQTVTAEVHSAPRSKHKSFGWFYRYEGKFPTIRKKGKERKKSKSDSLCEQKKNKKEMEFEQKLAKEKEGMLEKEKQLKINRLVQEVSETEREDLEESEKVQHWVERLCQTRLEQISSVENESPELASGRPSASPSATSMRHFAGGLQLHTTDLDDINLDEVDKPKQRVAPPPPPIVTPAPAAHPLPTSNVPLPRAPALAVTPPSQYKIPVLRGEIHSPNANRKYSDKRNNTETVVLDLAPNPYVLIYFWQFFTARYIGEKKLINQNTPVPVQLQQVDSCESANFSNMKKQLAPSPPTQRHPGVPIVSKPVMLHPDPNYMVRPTIKSEALPQEMFKRMVVYNSSFRSNKKQKYLEDFDPYSMFTPEQIVGKDVRLLRIKKEGSLDLAVEGGIDSPVGKIVVSAIYEGGAADKHGGIVKGDEILAVNGKILIDSTLAEAQATLAKAWNMGGDWIDLVIAASPPKEYNDELPTITSSTVSPSTHRKVFEGSAPVYRQGYLLQL</sequence>
<feature type="domain" description="PDZ" evidence="17">
    <location>
        <begin position="203"/>
        <end position="273"/>
    </location>
</feature>
<evidence type="ECO:0000256" key="16">
    <source>
        <dbReference type="SAM" id="MobiDB-lite"/>
    </source>
</evidence>
<dbReference type="GO" id="GO:0005903">
    <property type="term" value="C:brush border"/>
    <property type="evidence" value="ECO:0007669"/>
    <property type="project" value="UniProtKB-ARBA"/>
</dbReference>
<dbReference type="GO" id="GO:1904106">
    <property type="term" value="P:protein localization to microvillus"/>
    <property type="evidence" value="ECO:0007669"/>
    <property type="project" value="UniProtKB-ARBA"/>
</dbReference>
<dbReference type="Pfam" id="PF00595">
    <property type="entry name" value="PDZ"/>
    <property type="match status" value="3"/>
</dbReference>
<dbReference type="EMBL" id="KL216668">
    <property type="protein sequence ID" value="KFV70862.1"/>
    <property type="molecule type" value="Genomic_DNA"/>
</dbReference>
<dbReference type="PANTHER" id="PTHR23116:SF36">
    <property type="entry name" value="HARMONIN"/>
    <property type="match status" value="1"/>
</dbReference>
<keyword evidence="4" id="KW-0963">Cytoplasm</keyword>
<evidence type="ECO:0000256" key="13">
    <source>
        <dbReference type="ARBA" id="ARBA00064828"/>
    </source>
</evidence>
<reference evidence="18 19" key="1">
    <citation type="submission" date="2014-04" db="EMBL/GenBank/DDBJ databases">
        <title>Genome evolution of avian class.</title>
        <authorList>
            <person name="Zhang G."/>
            <person name="Li C."/>
        </authorList>
    </citation>
    <scope>NUCLEOTIDE SEQUENCE [LARGE SCALE GENOMIC DNA]</scope>
    <source>
        <strain evidence="18">BGI_N307</strain>
    </source>
</reference>
<keyword evidence="11" id="KW-0966">Cell projection</keyword>
<feature type="region of interest" description="Disordered" evidence="16">
    <location>
        <begin position="412"/>
        <end position="435"/>
    </location>
</feature>
<evidence type="ECO:0000256" key="12">
    <source>
        <dbReference type="ARBA" id="ARBA00056915"/>
    </source>
</evidence>
<dbReference type="AlphaFoldDB" id="A0A093GV16"/>
<keyword evidence="10" id="KW-0206">Cytoskeleton</keyword>
<dbReference type="GO" id="GO:0060122">
    <property type="term" value="P:inner ear receptor cell stereocilium organization"/>
    <property type="evidence" value="ECO:0007669"/>
    <property type="project" value="TreeGrafter"/>
</dbReference>
<dbReference type="InterPro" id="IPR030237">
    <property type="entry name" value="Harmonin_N"/>
</dbReference>
<dbReference type="GO" id="GO:0002142">
    <property type="term" value="C:stereocilia ankle link complex"/>
    <property type="evidence" value="ECO:0007669"/>
    <property type="project" value="TreeGrafter"/>
</dbReference>
<dbReference type="Gene3D" id="2.30.42.10">
    <property type="match status" value="3"/>
</dbReference>
<keyword evidence="6" id="KW-0677">Repeat</keyword>
<dbReference type="GO" id="GO:1904970">
    <property type="term" value="P:brush border assembly"/>
    <property type="evidence" value="ECO:0007669"/>
    <property type="project" value="UniProtKB-ARBA"/>
</dbReference>
<dbReference type="PANTHER" id="PTHR23116">
    <property type="entry name" value="PDZ DOMAIN CONTAINING WHIRLIN AND HARMONIN-RELATED"/>
    <property type="match status" value="1"/>
</dbReference>
<evidence type="ECO:0000256" key="3">
    <source>
        <dbReference type="ARBA" id="ARBA00004514"/>
    </source>
</evidence>
<keyword evidence="5" id="KW-0597">Phosphoprotein</keyword>
<dbReference type="CDD" id="cd06737">
    <property type="entry name" value="PDZ1_harmonin"/>
    <property type="match status" value="1"/>
</dbReference>
<dbReference type="FunFam" id="2.30.42.10:FF:000071">
    <property type="entry name" value="harmonin isoform X1"/>
    <property type="match status" value="1"/>
</dbReference>
<feature type="domain" description="PDZ" evidence="17">
    <location>
        <begin position="749"/>
        <end position="822"/>
    </location>
</feature>
<dbReference type="GO" id="GO:0005886">
    <property type="term" value="C:plasma membrane"/>
    <property type="evidence" value="ECO:0007669"/>
    <property type="project" value="TreeGrafter"/>
</dbReference>
<keyword evidence="19" id="KW-1185">Reference proteome</keyword>
<dbReference type="GO" id="GO:0032426">
    <property type="term" value="C:stereocilium tip"/>
    <property type="evidence" value="ECO:0007669"/>
    <property type="project" value="TreeGrafter"/>
</dbReference>
<keyword evidence="8" id="KW-0221">Differentiation</keyword>
<evidence type="ECO:0000256" key="15">
    <source>
        <dbReference type="SAM" id="Coils"/>
    </source>
</evidence>
<dbReference type="InterPro" id="IPR036034">
    <property type="entry name" value="PDZ_sf"/>
</dbReference>
<dbReference type="GO" id="GO:0002093">
    <property type="term" value="P:auditory receptor cell morphogenesis"/>
    <property type="evidence" value="ECO:0007669"/>
    <property type="project" value="TreeGrafter"/>
</dbReference>
<evidence type="ECO:0000256" key="11">
    <source>
        <dbReference type="ARBA" id="ARBA00023273"/>
    </source>
</evidence>
<dbReference type="GO" id="GO:0007605">
    <property type="term" value="P:sensory perception of sound"/>
    <property type="evidence" value="ECO:0007669"/>
    <property type="project" value="UniProtKB-KW"/>
</dbReference>
<comment type="subcellular location">
    <subcellularLocation>
        <location evidence="1">Cell projection</location>
        <location evidence="1">Microvillus</location>
    </subcellularLocation>
    <subcellularLocation>
        <location evidence="2">Cytoplasm</location>
        <location evidence="2">Cytoskeleton</location>
    </subcellularLocation>
    <subcellularLocation>
        <location evidence="3">Cytoplasm</location>
        <location evidence="3">Cytosol</location>
    </subcellularLocation>
</comment>
<dbReference type="STRING" id="118200.A0A093GV16"/>
<evidence type="ECO:0000256" key="6">
    <source>
        <dbReference type="ARBA" id="ARBA00022737"/>
    </source>
</evidence>
<feature type="coiled-coil region" evidence="15">
    <location>
        <begin position="315"/>
        <end position="365"/>
    </location>
</feature>
<dbReference type="FunFam" id="2.30.42.10:FF:000104">
    <property type="entry name" value="harmonin isoform X2"/>
    <property type="match status" value="1"/>
</dbReference>
<feature type="non-terminal residue" evidence="18">
    <location>
        <position position="1"/>
    </location>
</feature>
<keyword evidence="9 15" id="KW-0175">Coiled coil</keyword>
<feature type="non-terminal residue" evidence="18">
    <location>
        <position position="878"/>
    </location>
</feature>
<dbReference type="FunFam" id="1.20.1160.20:FF:000001">
    <property type="entry name" value="harmonin isoform X1"/>
    <property type="match status" value="1"/>
</dbReference>
<evidence type="ECO:0000256" key="7">
    <source>
        <dbReference type="ARBA" id="ARBA00022740"/>
    </source>
</evidence>
<dbReference type="PROSITE" id="PS50106">
    <property type="entry name" value="PDZ"/>
    <property type="match status" value="3"/>
</dbReference>
<name>A0A093GV16_DRYPU</name>
<evidence type="ECO:0000313" key="19">
    <source>
        <dbReference type="Proteomes" id="UP000053875"/>
    </source>
</evidence>
<dbReference type="GO" id="GO:0046549">
    <property type="term" value="P:retinal cone cell development"/>
    <property type="evidence" value="ECO:0007669"/>
    <property type="project" value="TreeGrafter"/>
</dbReference>
<dbReference type="FunFam" id="2.30.42.10:FF:000062">
    <property type="entry name" value="harmonin isoform X1"/>
    <property type="match status" value="1"/>
</dbReference>
<evidence type="ECO:0000256" key="1">
    <source>
        <dbReference type="ARBA" id="ARBA00004105"/>
    </source>
</evidence>
<evidence type="ECO:0000256" key="8">
    <source>
        <dbReference type="ARBA" id="ARBA00022782"/>
    </source>
</evidence>
<feature type="domain" description="PDZ" evidence="17">
    <location>
        <begin position="76"/>
        <end position="144"/>
    </location>
</feature>
<evidence type="ECO:0000256" key="2">
    <source>
        <dbReference type="ARBA" id="ARBA00004245"/>
    </source>
</evidence>
<evidence type="ECO:0000256" key="4">
    <source>
        <dbReference type="ARBA" id="ARBA00022490"/>
    </source>
</evidence>
<dbReference type="InterPro" id="IPR001478">
    <property type="entry name" value="PDZ"/>
</dbReference>
<dbReference type="GO" id="GO:0005856">
    <property type="term" value="C:cytoskeleton"/>
    <property type="evidence" value="ECO:0007669"/>
    <property type="project" value="UniProtKB-SubCell"/>
</dbReference>
<feature type="compositionally biased region" description="Basic and acidic residues" evidence="16">
    <location>
        <begin position="421"/>
        <end position="435"/>
    </location>
</feature>
<dbReference type="GO" id="GO:0005929">
    <property type="term" value="C:cilium"/>
    <property type="evidence" value="ECO:0007669"/>
    <property type="project" value="TreeGrafter"/>
</dbReference>
<feature type="region of interest" description="Disordered" evidence="16">
    <location>
        <begin position="496"/>
        <end position="516"/>
    </location>
</feature>
<evidence type="ECO:0000256" key="9">
    <source>
        <dbReference type="ARBA" id="ARBA00023054"/>
    </source>
</evidence>
<dbReference type="GO" id="GO:0001917">
    <property type="term" value="C:photoreceptor inner segment"/>
    <property type="evidence" value="ECO:0007669"/>
    <property type="project" value="TreeGrafter"/>
</dbReference>
<dbReference type="CDD" id="cd06739">
    <property type="entry name" value="PDZ3_harmonin"/>
    <property type="match status" value="1"/>
</dbReference>
<evidence type="ECO:0000256" key="10">
    <source>
        <dbReference type="ARBA" id="ARBA00023212"/>
    </source>
</evidence>
<dbReference type="InterPro" id="IPR051844">
    <property type="entry name" value="USH2_Complex_Protein"/>
</dbReference>
<dbReference type="SMART" id="SM00228">
    <property type="entry name" value="PDZ"/>
    <property type="match status" value="3"/>
</dbReference>
<dbReference type="Proteomes" id="UP000053875">
    <property type="component" value="Unassembled WGS sequence"/>
</dbReference>
<proteinExistence type="predicted"/>
<evidence type="ECO:0000256" key="5">
    <source>
        <dbReference type="ARBA" id="ARBA00022553"/>
    </source>
</evidence>
<organism evidence="18 19">
    <name type="scientific">Dryobates pubescens</name>
    <name type="common">Downy woodpecker</name>
    <name type="synonym">Picoides pubescens</name>
    <dbReference type="NCBI Taxonomy" id="118200"/>
    <lineage>
        <taxon>Eukaryota</taxon>
        <taxon>Metazoa</taxon>
        <taxon>Chordata</taxon>
        <taxon>Craniata</taxon>
        <taxon>Vertebrata</taxon>
        <taxon>Euteleostomi</taxon>
        <taxon>Archelosauria</taxon>
        <taxon>Archosauria</taxon>
        <taxon>Dinosauria</taxon>
        <taxon>Saurischia</taxon>
        <taxon>Theropoda</taxon>
        <taxon>Coelurosauria</taxon>
        <taxon>Aves</taxon>
        <taxon>Neognathae</taxon>
        <taxon>Neoaves</taxon>
        <taxon>Telluraves</taxon>
        <taxon>Coraciimorphae</taxon>
        <taxon>Piciformes</taxon>
        <taxon>Picidae</taxon>
        <taxon>Dryobates</taxon>
    </lineage>
</organism>
<protein>
    <recommendedName>
        <fullName evidence="14">Harmonin</fullName>
    </recommendedName>
</protein>
<comment type="function">
    <text evidence="12">Anchoring/scaffolding protein that is a part of the functional network formed by USH1C, USH1G, CDH23 and MYO7A that mediates mechanotransduction in cochlear hair cells. Required for normal development and maintenance of cochlear hair cell bundles. As part of the intermicrovillar adhesion complex/IMAC plays a role in brush border differentiation, controlling microvilli organization and length. Probably plays a central regulatory role in the assembly of the complex, recruiting CDHR2, CDHR5 and MYO7B to the microvilli tips.</text>
</comment>
<keyword evidence="7" id="KW-1009">Hearing</keyword>
<evidence type="ECO:0000313" key="18">
    <source>
        <dbReference type="EMBL" id="KFV70862.1"/>
    </source>
</evidence>
<dbReference type="Pfam" id="PF21219">
    <property type="entry name" value="USH1C_N"/>
    <property type="match status" value="1"/>
</dbReference>
<evidence type="ECO:0000256" key="14">
    <source>
        <dbReference type="ARBA" id="ARBA00073777"/>
    </source>
</evidence>
<gene>
    <name evidence="18" type="ORF">N307_13521</name>
</gene>
<dbReference type="Gene3D" id="1.20.1160.20">
    <property type="match status" value="1"/>
</dbReference>
<dbReference type="CDD" id="cd07353">
    <property type="entry name" value="harmonin_N"/>
    <property type="match status" value="1"/>
</dbReference>
<dbReference type="SUPFAM" id="SSF50156">
    <property type="entry name" value="PDZ domain-like"/>
    <property type="match status" value="3"/>
</dbReference>
<evidence type="ECO:0000259" key="17">
    <source>
        <dbReference type="PROSITE" id="PS50106"/>
    </source>
</evidence>
<accession>A0A093GV16</accession>
<dbReference type="GO" id="GO:0005829">
    <property type="term" value="C:cytosol"/>
    <property type="evidence" value="ECO:0007669"/>
    <property type="project" value="UniProtKB-SubCell"/>
</dbReference>
<dbReference type="CDD" id="cd06738">
    <property type="entry name" value="PDZ2_harmonin"/>
    <property type="match status" value="1"/>
</dbReference>